<gene>
    <name evidence="2" type="ORF">WNY63_14445</name>
</gene>
<dbReference type="Gene3D" id="3.30.70.1290">
    <property type="entry name" value="Transposase IS200-like"/>
    <property type="match status" value="1"/>
</dbReference>
<dbReference type="PANTHER" id="PTHR36966:SF1">
    <property type="entry name" value="REP-ASSOCIATED TYROSINE TRANSPOSASE"/>
    <property type="match status" value="1"/>
</dbReference>
<dbReference type="PANTHER" id="PTHR36966">
    <property type="entry name" value="REP-ASSOCIATED TYROSINE TRANSPOSASE"/>
    <property type="match status" value="1"/>
</dbReference>
<dbReference type="RefSeq" id="WP_342884162.1">
    <property type="nucleotide sequence ID" value="NZ_JBBMQU010000027.1"/>
</dbReference>
<protein>
    <submittedName>
        <fullName evidence="2">Transposase</fullName>
    </submittedName>
</protein>
<dbReference type="SUPFAM" id="SSF143422">
    <property type="entry name" value="Transposase IS200-like"/>
    <property type="match status" value="1"/>
</dbReference>
<sequence>MQYRRALDSGACYFFTLTLENRNKEYLTQNIDSLRSAYSKVIKRYPVKTIAIVIMPDHLHALWQLPVNDRDYALRWRLIKSYFSRSLPIDEFRSTSRIAKSERGIWQRRYWEHKIRDDNDLQNHINYIHYNPVKHKYVTRAVDWRYSSFHKYVNSGALAVDWGIDAVNISIDAE</sequence>
<dbReference type="InterPro" id="IPR036515">
    <property type="entry name" value="Transposase_17_sf"/>
</dbReference>
<comment type="caution">
    <text evidence="2">The sequence shown here is derived from an EMBL/GenBank/DDBJ whole genome shotgun (WGS) entry which is preliminary data.</text>
</comment>
<dbReference type="Proteomes" id="UP001388366">
    <property type="component" value="Unassembled WGS sequence"/>
</dbReference>
<dbReference type="NCBIfam" id="NF047646">
    <property type="entry name" value="REP_Tyr_transpos"/>
    <property type="match status" value="1"/>
</dbReference>
<proteinExistence type="predicted"/>
<dbReference type="Pfam" id="PF01797">
    <property type="entry name" value="Y1_Tnp"/>
    <property type="match status" value="1"/>
</dbReference>
<feature type="domain" description="Transposase IS200-like" evidence="1">
    <location>
        <begin position="8"/>
        <end position="131"/>
    </location>
</feature>
<dbReference type="SMART" id="SM01321">
    <property type="entry name" value="Y1_Tnp"/>
    <property type="match status" value="1"/>
</dbReference>
<evidence type="ECO:0000313" key="3">
    <source>
        <dbReference type="Proteomes" id="UP001388366"/>
    </source>
</evidence>
<accession>A0ABU9U4F9</accession>
<evidence type="ECO:0000313" key="2">
    <source>
        <dbReference type="EMBL" id="MEM5551929.1"/>
    </source>
</evidence>
<keyword evidence="3" id="KW-1185">Reference proteome</keyword>
<reference evidence="2 3" key="1">
    <citation type="submission" date="2024-03" db="EMBL/GenBank/DDBJ databases">
        <title>Community enrichment and isolation of bacterial strains for fucoidan degradation.</title>
        <authorList>
            <person name="Sichert A."/>
        </authorList>
    </citation>
    <scope>NUCLEOTIDE SEQUENCE [LARGE SCALE GENOMIC DNA]</scope>
    <source>
        <strain evidence="2 3">AS81</strain>
    </source>
</reference>
<evidence type="ECO:0000259" key="1">
    <source>
        <dbReference type="SMART" id="SM01321"/>
    </source>
</evidence>
<organism evidence="2 3">
    <name type="scientific">Pseudoalteromonas neustonica</name>
    <dbReference type="NCBI Taxonomy" id="1840331"/>
    <lineage>
        <taxon>Bacteria</taxon>
        <taxon>Pseudomonadati</taxon>
        <taxon>Pseudomonadota</taxon>
        <taxon>Gammaproteobacteria</taxon>
        <taxon>Alteromonadales</taxon>
        <taxon>Pseudoalteromonadaceae</taxon>
        <taxon>Pseudoalteromonas</taxon>
    </lineage>
</organism>
<dbReference type="InterPro" id="IPR002686">
    <property type="entry name" value="Transposase_17"/>
</dbReference>
<dbReference type="InterPro" id="IPR052715">
    <property type="entry name" value="RAYT_transposase"/>
</dbReference>
<dbReference type="EMBL" id="JBBMQU010000027">
    <property type="protein sequence ID" value="MEM5551929.1"/>
    <property type="molecule type" value="Genomic_DNA"/>
</dbReference>
<name>A0ABU9U4F9_9GAMM</name>